<evidence type="ECO:0000313" key="1">
    <source>
        <dbReference type="EMBL" id="GAJ22366.1"/>
    </source>
</evidence>
<dbReference type="EMBL" id="BARW01039732">
    <property type="protein sequence ID" value="GAJ22366.1"/>
    <property type="molecule type" value="Genomic_DNA"/>
</dbReference>
<protein>
    <submittedName>
        <fullName evidence="1">Uncharacterized protein</fullName>
    </submittedName>
</protein>
<name>X1VVW5_9ZZZZ</name>
<organism evidence="1">
    <name type="scientific">marine sediment metagenome</name>
    <dbReference type="NCBI Taxonomy" id="412755"/>
    <lineage>
        <taxon>unclassified sequences</taxon>
        <taxon>metagenomes</taxon>
        <taxon>ecological metagenomes</taxon>
    </lineage>
</organism>
<feature type="non-terminal residue" evidence="1">
    <location>
        <position position="1"/>
    </location>
</feature>
<dbReference type="AlphaFoldDB" id="X1VVW5"/>
<accession>X1VVW5</accession>
<comment type="caution">
    <text evidence="1">The sequence shown here is derived from an EMBL/GenBank/DDBJ whole genome shotgun (WGS) entry which is preliminary data.</text>
</comment>
<reference evidence="1" key="1">
    <citation type="journal article" date="2014" name="Front. Microbiol.">
        <title>High frequency of phylogenetically diverse reductive dehalogenase-homologous genes in deep subseafloor sedimentary metagenomes.</title>
        <authorList>
            <person name="Kawai M."/>
            <person name="Futagami T."/>
            <person name="Toyoda A."/>
            <person name="Takaki Y."/>
            <person name="Nishi S."/>
            <person name="Hori S."/>
            <person name="Arai W."/>
            <person name="Tsubouchi T."/>
            <person name="Morono Y."/>
            <person name="Uchiyama I."/>
            <person name="Ito T."/>
            <person name="Fujiyama A."/>
            <person name="Inagaki F."/>
            <person name="Takami H."/>
        </authorList>
    </citation>
    <scope>NUCLEOTIDE SEQUENCE</scope>
    <source>
        <strain evidence="1">Expedition CK06-06</strain>
    </source>
</reference>
<proteinExistence type="predicted"/>
<sequence length="64" mass="7479">AEQYTRKRSAYEAAMERHASVPDGDYFQRMLQVKTEIVKLVEEDIPKTCSDNEAKGRKEYQVLK</sequence>
<gene>
    <name evidence="1" type="ORF">S12H4_60390</name>
</gene>